<feature type="region of interest" description="Disordered" evidence="1">
    <location>
        <begin position="65"/>
        <end position="112"/>
    </location>
</feature>
<evidence type="ECO:0000256" key="1">
    <source>
        <dbReference type="SAM" id="MobiDB-lite"/>
    </source>
</evidence>
<dbReference type="AlphaFoldDB" id="A0AAN7WF83"/>
<evidence type="ECO:0000313" key="2">
    <source>
        <dbReference type="EMBL" id="KAK5705088.1"/>
    </source>
</evidence>
<sequence>MTRRMVTQSWAASISAEYDGNYNYDSNTGNQSTIPDGFDEERSNWEREARFGELDNEYQRMRALRQEVDDDESNEVQTTGQGRPHEQWRDLEPTPSLPAPVEHERSPHQTNINQRHNHRPALFNHGNDEGARDVLLAPYVAESKKSYISRMNVGGKNLQHAENRWHEYEGRWRPFVAESKRDYLQRIETCSIVDKPTASESKARWQALEGRFEPILGEQYEEYLDRLDRVAIGSERQRTQDCQTRWLTLEGKLQPYIGEEKEEYVQRTRIEHSDTMASQEAEDRWSAAQRA</sequence>
<reference evidence="2" key="1">
    <citation type="submission" date="2023-08" db="EMBL/GenBank/DDBJ databases">
        <title>Black Yeasts Isolated from many extreme environments.</title>
        <authorList>
            <person name="Coleine C."/>
            <person name="Stajich J.E."/>
            <person name="Selbmann L."/>
        </authorList>
    </citation>
    <scope>NUCLEOTIDE SEQUENCE</scope>
    <source>
        <strain evidence="2">CCFEE 5810</strain>
    </source>
</reference>
<protein>
    <submittedName>
        <fullName evidence="2">Uncharacterized protein</fullName>
    </submittedName>
</protein>
<evidence type="ECO:0000313" key="3">
    <source>
        <dbReference type="Proteomes" id="UP001310594"/>
    </source>
</evidence>
<feature type="region of interest" description="Disordered" evidence="1">
    <location>
        <begin position="20"/>
        <end position="41"/>
    </location>
</feature>
<organism evidence="2 3">
    <name type="scientific">Elasticomyces elasticus</name>
    <dbReference type="NCBI Taxonomy" id="574655"/>
    <lineage>
        <taxon>Eukaryota</taxon>
        <taxon>Fungi</taxon>
        <taxon>Dikarya</taxon>
        <taxon>Ascomycota</taxon>
        <taxon>Pezizomycotina</taxon>
        <taxon>Dothideomycetes</taxon>
        <taxon>Dothideomycetidae</taxon>
        <taxon>Mycosphaerellales</taxon>
        <taxon>Teratosphaeriaceae</taxon>
        <taxon>Elasticomyces</taxon>
    </lineage>
</organism>
<name>A0AAN7WF83_9PEZI</name>
<feature type="compositionally biased region" description="Polar residues" evidence="1">
    <location>
        <begin position="23"/>
        <end position="34"/>
    </location>
</feature>
<dbReference type="Proteomes" id="UP001310594">
    <property type="component" value="Unassembled WGS sequence"/>
</dbReference>
<gene>
    <name evidence="2" type="ORF">LTR97_002202</name>
</gene>
<comment type="caution">
    <text evidence="2">The sequence shown here is derived from an EMBL/GenBank/DDBJ whole genome shotgun (WGS) entry which is preliminary data.</text>
</comment>
<proteinExistence type="predicted"/>
<feature type="compositionally biased region" description="Basic and acidic residues" evidence="1">
    <location>
        <begin position="83"/>
        <end position="92"/>
    </location>
</feature>
<feature type="region of interest" description="Disordered" evidence="1">
    <location>
        <begin position="270"/>
        <end position="291"/>
    </location>
</feature>
<dbReference type="EMBL" id="JAVRQU010000003">
    <property type="protein sequence ID" value="KAK5705088.1"/>
    <property type="molecule type" value="Genomic_DNA"/>
</dbReference>
<accession>A0AAN7WF83</accession>